<protein>
    <submittedName>
        <fullName evidence="1">DUF1871 family protein</fullName>
    </submittedName>
</protein>
<dbReference type="Proteomes" id="UP001516662">
    <property type="component" value="Unassembled WGS sequence"/>
</dbReference>
<dbReference type="EMBL" id="JADCLJ010000009">
    <property type="protein sequence ID" value="MBE4907467.1"/>
    <property type="molecule type" value="Genomic_DNA"/>
</dbReference>
<comment type="caution">
    <text evidence="1">The sequence shown here is derived from an EMBL/GenBank/DDBJ whole genome shotgun (WGS) entry which is preliminary data.</text>
</comment>
<dbReference type="Pfam" id="PF08958">
    <property type="entry name" value="DUF1871"/>
    <property type="match status" value="1"/>
</dbReference>
<dbReference type="InterPro" id="IPR023162">
    <property type="entry name" value="Apc36109-like_dom_sf"/>
</dbReference>
<reference evidence="1 2" key="1">
    <citation type="submission" date="2020-10" db="EMBL/GenBank/DDBJ databases">
        <title>Bacillus sp. HD4P25, an endophyte from a halophyte.</title>
        <authorList>
            <person name="Sun J.-Q."/>
        </authorList>
    </citation>
    <scope>NUCLEOTIDE SEQUENCE [LARGE SCALE GENOMIC DNA]</scope>
    <source>
        <strain evidence="1 2">YIM 93174</strain>
    </source>
</reference>
<sequence>MTMQRDVNLQIMYLLENWDPLGHGLGSYETEAVDVLQAVYQIDDPEKLATKIQLIYEFSFEQLIPLADCRKMAEKLLLIKNDSTCEL</sequence>
<dbReference type="Gene3D" id="1.10.340.20">
    <property type="entry name" value="Apc36109-like domain"/>
    <property type="match status" value="1"/>
</dbReference>
<gene>
    <name evidence="1" type="ORF">IMZ08_05235</name>
</gene>
<dbReference type="RefSeq" id="WP_193534943.1">
    <property type="nucleotide sequence ID" value="NZ_JADCLJ010000009.1"/>
</dbReference>
<evidence type="ECO:0000313" key="1">
    <source>
        <dbReference type="EMBL" id="MBE4907467.1"/>
    </source>
</evidence>
<organism evidence="1 2">
    <name type="scientific">Litchfieldia luteola</name>
    <dbReference type="NCBI Taxonomy" id="682179"/>
    <lineage>
        <taxon>Bacteria</taxon>
        <taxon>Bacillati</taxon>
        <taxon>Bacillota</taxon>
        <taxon>Bacilli</taxon>
        <taxon>Bacillales</taxon>
        <taxon>Bacillaceae</taxon>
        <taxon>Litchfieldia</taxon>
    </lineage>
</organism>
<dbReference type="InterPro" id="IPR015053">
    <property type="entry name" value="DUF1871"/>
</dbReference>
<evidence type="ECO:0000313" key="2">
    <source>
        <dbReference type="Proteomes" id="UP001516662"/>
    </source>
</evidence>
<keyword evidence="2" id="KW-1185">Reference proteome</keyword>
<proteinExistence type="predicted"/>
<name>A0ABR9QG46_9BACI</name>
<accession>A0ABR9QG46</accession>
<dbReference type="SUPFAM" id="SSF116922">
    <property type="entry name" value="YugE-like"/>
    <property type="match status" value="1"/>
</dbReference>